<evidence type="ECO:0000313" key="1">
    <source>
        <dbReference type="EMBL" id="KHE90233.1"/>
    </source>
</evidence>
<dbReference type="EMBL" id="JRYO01000277">
    <property type="protein sequence ID" value="KHE90233.1"/>
    <property type="molecule type" value="Genomic_DNA"/>
</dbReference>
<accession>A0A0B0EGL4</accession>
<sequence>MFDFVIRHVEKKDNYTEIPLQFNAEKIDYQIKIEVKSNTTLCDPKYFMVGCRNELIEMWEA</sequence>
<dbReference type="AlphaFoldDB" id="A0A0B0EGL4"/>
<organism evidence="1 2">
    <name type="scientific">Candidatus Scalindua brodae</name>
    <dbReference type="NCBI Taxonomy" id="237368"/>
    <lineage>
        <taxon>Bacteria</taxon>
        <taxon>Pseudomonadati</taxon>
        <taxon>Planctomycetota</taxon>
        <taxon>Candidatus Brocadiia</taxon>
        <taxon>Candidatus Brocadiales</taxon>
        <taxon>Candidatus Scalinduaceae</taxon>
        <taxon>Candidatus Scalindua</taxon>
    </lineage>
</organism>
<comment type="caution">
    <text evidence="1">The sequence shown here is derived from an EMBL/GenBank/DDBJ whole genome shotgun (WGS) entry which is preliminary data.</text>
</comment>
<protein>
    <submittedName>
        <fullName evidence="1">Uncharacterized protein</fullName>
    </submittedName>
</protein>
<gene>
    <name evidence="1" type="ORF">SCABRO_04034</name>
</gene>
<dbReference type="Proteomes" id="UP000030652">
    <property type="component" value="Unassembled WGS sequence"/>
</dbReference>
<reference evidence="1 2" key="1">
    <citation type="submission" date="2014-10" db="EMBL/GenBank/DDBJ databases">
        <title>Draft genome of anammox bacterium scalindua brodae, obtained using differential coverage binning of sequence data from two enrichment reactors.</title>
        <authorList>
            <person name="Speth D.R."/>
            <person name="Russ L."/>
            <person name="Kartal B."/>
            <person name="Op den Camp H.J."/>
            <person name="Dutilh B.E."/>
            <person name="Jetten M.S."/>
        </authorList>
    </citation>
    <scope>NUCLEOTIDE SEQUENCE [LARGE SCALE GENOMIC DNA]</scope>
    <source>
        <strain evidence="1">RU1</strain>
    </source>
</reference>
<proteinExistence type="predicted"/>
<name>A0A0B0EGL4_9BACT</name>
<evidence type="ECO:0000313" key="2">
    <source>
        <dbReference type="Proteomes" id="UP000030652"/>
    </source>
</evidence>